<sequence>MASKYGYEDNGKSILHLSNTSKILPEVLMLLCHQQRLSSSFHAAPPSPQVHDIIPSQDAMSRHPVATGAAKALVDKHAAELPLKLYAGWFCPYIRYDQTPIHQQNIIYQHLQRTWITLEEKKIPYQYIEINPYDKSPSFLALNPKGLVPTLVAPQPNNKPSKPLYESNIIDEYLEEAFPDNAPHLLPQDPYERARARIWINFVDSRITPTYRKLQLAKTTEDLHAARGEFLKALKEFTRAMHGEGPYFCGGEIGLTDIALAPWAVRFWKVEKFKEGGLGIPAEGKGEEDEGVWARWRKWEKAVLGRESVKNTLSEREYYERLAKMGWAKI</sequence>
<organism evidence="3 4">
    <name type="scientific">Paracoccidioides brasiliensis</name>
    <dbReference type="NCBI Taxonomy" id="121759"/>
    <lineage>
        <taxon>Eukaryota</taxon>
        <taxon>Fungi</taxon>
        <taxon>Dikarya</taxon>
        <taxon>Ascomycota</taxon>
        <taxon>Pezizomycotina</taxon>
        <taxon>Eurotiomycetes</taxon>
        <taxon>Eurotiomycetidae</taxon>
        <taxon>Onygenales</taxon>
        <taxon>Ajellomycetaceae</taxon>
        <taxon>Paracoccidioides</taxon>
    </lineage>
</organism>
<evidence type="ECO:0008006" key="5">
    <source>
        <dbReference type="Google" id="ProtNLM"/>
    </source>
</evidence>
<dbReference type="AlphaFoldDB" id="A0A1D2J853"/>
<accession>A0A1D2J853</accession>
<dbReference type="SFLD" id="SFLDS00019">
    <property type="entry name" value="Glutathione_Transferase_(cytos"/>
    <property type="match status" value="1"/>
</dbReference>
<comment type="caution">
    <text evidence="3">The sequence shown here is derived from an EMBL/GenBank/DDBJ whole genome shotgun (WGS) entry which is preliminary data.</text>
</comment>
<name>A0A1D2J853_PARBR</name>
<dbReference type="InterPro" id="IPR040079">
    <property type="entry name" value="Glutathione_S-Trfase"/>
</dbReference>
<dbReference type="InterPro" id="IPR036249">
    <property type="entry name" value="Thioredoxin-like_sf"/>
</dbReference>
<proteinExistence type="predicted"/>
<evidence type="ECO:0000313" key="4">
    <source>
        <dbReference type="Proteomes" id="UP000242814"/>
    </source>
</evidence>
<dbReference type="SUPFAM" id="SSF47616">
    <property type="entry name" value="GST C-terminal domain-like"/>
    <property type="match status" value="1"/>
</dbReference>
<dbReference type="GO" id="GO:0005737">
    <property type="term" value="C:cytoplasm"/>
    <property type="evidence" value="ECO:0007669"/>
    <property type="project" value="TreeGrafter"/>
</dbReference>
<dbReference type="PANTHER" id="PTHR43968">
    <property type="match status" value="1"/>
</dbReference>
<dbReference type="Proteomes" id="UP000242814">
    <property type="component" value="Unassembled WGS sequence"/>
</dbReference>
<feature type="domain" description="GST C-terminal" evidence="2">
    <location>
        <begin position="189"/>
        <end position="325"/>
    </location>
</feature>
<gene>
    <name evidence="3" type="ORF">ACO22_06242</name>
</gene>
<dbReference type="PROSITE" id="PS50404">
    <property type="entry name" value="GST_NTER"/>
    <property type="match status" value="1"/>
</dbReference>
<dbReference type="InterPro" id="IPR004045">
    <property type="entry name" value="Glutathione_S-Trfase_N"/>
</dbReference>
<evidence type="ECO:0000259" key="2">
    <source>
        <dbReference type="PROSITE" id="PS50405"/>
    </source>
</evidence>
<dbReference type="SFLD" id="SFLDG00358">
    <property type="entry name" value="Main_(cytGST)"/>
    <property type="match status" value="1"/>
</dbReference>
<evidence type="ECO:0000259" key="1">
    <source>
        <dbReference type="PROSITE" id="PS50404"/>
    </source>
</evidence>
<dbReference type="Gene3D" id="3.40.30.10">
    <property type="entry name" value="Glutaredoxin"/>
    <property type="match status" value="1"/>
</dbReference>
<dbReference type="SUPFAM" id="SSF52833">
    <property type="entry name" value="Thioredoxin-like"/>
    <property type="match status" value="1"/>
</dbReference>
<dbReference type="PANTHER" id="PTHR43968:SF13">
    <property type="entry name" value="GLUTATHIONE TRANSFERASE OMEGA-1"/>
    <property type="match status" value="1"/>
</dbReference>
<dbReference type="VEuPathDB" id="FungiDB:PADG_02071"/>
<dbReference type="VEuPathDB" id="FungiDB:PABG_03502"/>
<feature type="domain" description="GST N-terminal" evidence="1">
    <location>
        <begin position="98"/>
        <end position="182"/>
    </location>
</feature>
<evidence type="ECO:0000313" key="3">
    <source>
        <dbReference type="EMBL" id="ODH17950.1"/>
    </source>
</evidence>
<dbReference type="InterPro" id="IPR050983">
    <property type="entry name" value="GST_Omega/HSP26"/>
</dbReference>
<protein>
    <recommendedName>
        <fullName evidence="5">Glutathione S-transferase</fullName>
    </recommendedName>
</protein>
<dbReference type="Pfam" id="PF13409">
    <property type="entry name" value="GST_N_2"/>
    <property type="match status" value="1"/>
</dbReference>
<dbReference type="PROSITE" id="PS50405">
    <property type="entry name" value="GST_CTER"/>
    <property type="match status" value="1"/>
</dbReference>
<dbReference type="EMBL" id="LZYO01000323">
    <property type="protein sequence ID" value="ODH17950.1"/>
    <property type="molecule type" value="Genomic_DNA"/>
</dbReference>
<reference evidence="3 4" key="1">
    <citation type="submission" date="2016-06" db="EMBL/GenBank/DDBJ databases">
        <authorList>
            <person name="Kjaerup R.B."/>
            <person name="Dalgaard T.S."/>
            <person name="Juul-Madsen H.R."/>
        </authorList>
    </citation>
    <scope>NUCLEOTIDE SEQUENCE [LARGE SCALE GENOMIC DNA]</scope>
    <source>
        <strain evidence="3 4">Pb300</strain>
    </source>
</reference>
<dbReference type="InterPro" id="IPR036282">
    <property type="entry name" value="Glutathione-S-Trfase_C_sf"/>
</dbReference>
<dbReference type="Gene3D" id="1.20.1050.10">
    <property type="match status" value="1"/>
</dbReference>
<dbReference type="InterPro" id="IPR010987">
    <property type="entry name" value="Glutathione-S-Trfase_C-like"/>
</dbReference>
<dbReference type="Pfam" id="PF13410">
    <property type="entry name" value="GST_C_2"/>
    <property type="match status" value="1"/>
</dbReference>